<gene>
    <name evidence="2" type="ORF">IRZ65_15970</name>
    <name evidence="3" type="ORF">NCTC11842_04947</name>
</gene>
<accession>A0A2X2D6E2</accession>
<evidence type="ECO:0000313" key="4">
    <source>
        <dbReference type="Proteomes" id="UP000250443"/>
    </source>
</evidence>
<evidence type="ECO:0000313" key="3">
    <source>
        <dbReference type="EMBL" id="SPZ13226.1"/>
    </source>
</evidence>
<evidence type="ECO:0000313" key="5">
    <source>
        <dbReference type="Proteomes" id="UP000626180"/>
    </source>
</evidence>
<reference evidence="3 4" key="1">
    <citation type="submission" date="2018-06" db="EMBL/GenBank/DDBJ databases">
        <authorList>
            <consortium name="Pathogen Informatics"/>
            <person name="Doyle S."/>
        </authorList>
    </citation>
    <scope>NUCLEOTIDE SEQUENCE [LARGE SCALE GENOMIC DNA]</scope>
    <source>
        <strain evidence="3 4">NCTC11842</strain>
    </source>
</reference>
<organism evidence="3 4">
    <name type="scientific">Pseudomonas luteola</name>
    <dbReference type="NCBI Taxonomy" id="47886"/>
    <lineage>
        <taxon>Bacteria</taxon>
        <taxon>Pseudomonadati</taxon>
        <taxon>Pseudomonadota</taxon>
        <taxon>Gammaproteobacteria</taxon>
        <taxon>Pseudomonadales</taxon>
        <taxon>Pseudomonadaceae</taxon>
        <taxon>Pseudomonas</taxon>
    </lineage>
</organism>
<dbReference type="NCBIfam" id="TIGR02444">
    <property type="entry name" value="TIGR02444 family protein"/>
    <property type="match status" value="1"/>
</dbReference>
<dbReference type="Proteomes" id="UP000626180">
    <property type="component" value="Unassembled WGS sequence"/>
</dbReference>
<dbReference type="Proteomes" id="UP000250443">
    <property type="component" value="Unassembled WGS sequence"/>
</dbReference>
<dbReference type="Pfam" id="PF09523">
    <property type="entry name" value="DUF2390"/>
    <property type="match status" value="1"/>
</dbReference>
<reference evidence="2 5" key="2">
    <citation type="submission" date="2020-10" db="EMBL/GenBank/DDBJ databases">
        <title>Genome sequences of Pseudomonas isolates.</title>
        <authorList>
            <person name="Wessels L."/>
            <person name="Reich F."/>
            <person name="Hammerl J."/>
        </authorList>
    </citation>
    <scope>NUCLEOTIDE SEQUENCE [LARGE SCALE GENOMIC DNA]</scope>
    <source>
        <strain evidence="2 5">20-MO00624-0</strain>
    </source>
</reference>
<sequence>MEKMLWPYALALYARSDVTQACLTLQSAGADVCLLLTGAWLGNRGVAPMIERQRLLEIVAAPWRATVVEPLRVLRTYWKPAAQTDTALAALRERLKQLELDAEHELLTRLEQASVGWPLTSQPDPAGWLTALAGPAGTAEPGALDTLIQAALHA</sequence>
<dbReference type="EMBL" id="UAUF01000014">
    <property type="protein sequence ID" value="SPZ13226.1"/>
    <property type="molecule type" value="Genomic_DNA"/>
</dbReference>
<keyword evidence="5" id="KW-1185">Reference proteome</keyword>
<dbReference type="RefSeq" id="WP_010796682.1">
    <property type="nucleotide sequence ID" value="NZ_FQYS01000007.1"/>
</dbReference>
<dbReference type="InterPro" id="IPR012659">
    <property type="entry name" value="CHP02444"/>
</dbReference>
<name>A0A2X2D6E2_PSELU</name>
<evidence type="ECO:0000256" key="1">
    <source>
        <dbReference type="SAM" id="Coils"/>
    </source>
</evidence>
<dbReference type="EMBL" id="JADMCD010000008">
    <property type="protein sequence ID" value="MBF8642184.1"/>
    <property type="molecule type" value="Genomic_DNA"/>
</dbReference>
<keyword evidence="1" id="KW-0175">Coiled coil</keyword>
<protein>
    <submittedName>
        <fullName evidence="3">Alginate regulatory protein AlgP</fullName>
    </submittedName>
    <submittedName>
        <fullName evidence="2">TIGR02444 family protein</fullName>
    </submittedName>
</protein>
<feature type="coiled-coil region" evidence="1">
    <location>
        <begin position="81"/>
        <end position="108"/>
    </location>
</feature>
<proteinExistence type="predicted"/>
<dbReference type="AlphaFoldDB" id="A0A2X2D6E2"/>
<evidence type="ECO:0000313" key="2">
    <source>
        <dbReference type="EMBL" id="MBF8642184.1"/>
    </source>
</evidence>